<reference evidence="2" key="1">
    <citation type="journal article" date="2019" name="Int. J. Syst. Evol. Microbiol.">
        <title>The Global Catalogue of Microorganisms (GCM) 10K type strain sequencing project: providing services to taxonomists for standard genome sequencing and annotation.</title>
        <authorList>
            <consortium name="The Broad Institute Genomics Platform"/>
            <consortium name="The Broad Institute Genome Sequencing Center for Infectious Disease"/>
            <person name="Wu L."/>
            <person name="Ma J."/>
        </authorList>
    </citation>
    <scope>NUCLEOTIDE SEQUENCE [LARGE SCALE GENOMIC DNA]</scope>
    <source>
        <strain evidence="2">KCTC 3950</strain>
    </source>
</reference>
<organism evidence="1 2">
    <name type="scientific">Paenibacillus gansuensis</name>
    <dbReference type="NCBI Taxonomy" id="306542"/>
    <lineage>
        <taxon>Bacteria</taxon>
        <taxon>Bacillati</taxon>
        <taxon>Bacillota</taxon>
        <taxon>Bacilli</taxon>
        <taxon>Bacillales</taxon>
        <taxon>Paenibacillaceae</taxon>
        <taxon>Paenibacillus</taxon>
    </lineage>
</organism>
<accession>A0ABW5PB54</accession>
<sequence>MNSYQKGALLFFTVIIVGWFVTSLSPDLVIRRYILFMGHPVRAVTALIPDSTRNDPKYGHLFLPSEGYREQAAGGEMDVFYLKKFGIIWAVASVGTAP</sequence>
<dbReference type="RefSeq" id="WP_377600709.1">
    <property type="nucleotide sequence ID" value="NZ_JBHUME010000005.1"/>
</dbReference>
<evidence type="ECO:0000313" key="1">
    <source>
        <dbReference type="EMBL" id="MFD2611758.1"/>
    </source>
</evidence>
<proteinExistence type="predicted"/>
<dbReference type="EMBL" id="JBHUME010000005">
    <property type="protein sequence ID" value="MFD2611758.1"/>
    <property type="molecule type" value="Genomic_DNA"/>
</dbReference>
<evidence type="ECO:0000313" key="2">
    <source>
        <dbReference type="Proteomes" id="UP001597541"/>
    </source>
</evidence>
<keyword evidence="2" id="KW-1185">Reference proteome</keyword>
<dbReference type="Proteomes" id="UP001597541">
    <property type="component" value="Unassembled WGS sequence"/>
</dbReference>
<gene>
    <name evidence="1" type="ORF">ACFSUF_04900</name>
</gene>
<name>A0ABW5PB54_9BACL</name>
<comment type="caution">
    <text evidence="1">The sequence shown here is derived from an EMBL/GenBank/DDBJ whole genome shotgun (WGS) entry which is preliminary data.</text>
</comment>
<protein>
    <submittedName>
        <fullName evidence="1">Uncharacterized protein</fullName>
    </submittedName>
</protein>